<organism evidence="1">
    <name type="scientific">Oryza sativa subsp. indica</name>
    <name type="common">Rice</name>
    <dbReference type="NCBI Taxonomy" id="39946"/>
    <lineage>
        <taxon>Eukaryota</taxon>
        <taxon>Viridiplantae</taxon>
        <taxon>Streptophyta</taxon>
        <taxon>Embryophyta</taxon>
        <taxon>Tracheophyta</taxon>
        <taxon>Spermatophyta</taxon>
        <taxon>Magnoliopsida</taxon>
        <taxon>Liliopsida</taxon>
        <taxon>Poales</taxon>
        <taxon>Poaceae</taxon>
        <taxon>BOP clade</taxon>
        <taxon>Oryzoideae</taxon>
        <taxon>Oryzeae</taxon>
        <taxon>Oryzinae</taxon>
        <taxon>Oryza</taxon>
        <taxon>Oryza sativa</taxon>
    </lineage>
</organism>
<proteinExistence type="predicted"/>
<reference evidence="1" key="2">
    <citation type="journal article" date="2011" name="Plant Physiol.">
        <title>Developing rice with high yield under phosphorus deficiency: Pup1 sequence to application.</title>
        <authorList>
            <person name="Chin J.H."/>
            <person name="Gamuyao R."/>
            <person name="Dalid C."/>
            <person name="Bustamam M."/>
            <person name="Prasetiyono J."/>
            <person name="Moeljopawiro S."/>
            <person name="Wissuwa M."/>
            <person name="Heuer S."/>
        </authorList>
    </citation>
    <scope>NUCLEOTIDE SEQUENCE</scope>
</reference>
<dbReference type="AlphaFoldDB" id="C5NNV2"/>
<reference evidence="1" key="3">
    <citation type="journal article" date="2012" name="Nature">
        <title>The protein kinase Pstol1 from traditional rice confers tolerance of phosphorus deficiency.</title>
        <authorList>
            <person name="Gamuyao R."/>
            <person name="Chin J.H."/>
            <person name="Pariasca-Tanaka J."/>
            <person name="Pesaresi P."/>
            <person name="Catausan S."/>
            <person name="Dalid C."/>
            <person name="Slamet-Loedin I."/>
            <person name="Tecson-Mendoza E.M."/>
            <person name="Wissuwa M."/>
            <person name="Heuer S."/>
        </authorList>
    </citation>
    <scope>NUCLEOTIDE SEQUENCE</scope>
</reference>
<name>C5NNV2_ORYSI</name>
<evidence type="ECO:0000313" key="1">
    <source>
        <dbReference type="EMBL" id="BAH80041.1"/>
    </source>
</evidence>
<gene>
    <name evidence="1" type="primary">OsPupK52-1</name>
</gene>
<sequence length="140" mass="16089">MAAAALSCADPAVAAFLRDEDNLGDLDGDDEYLRNRSQQIPWFSYFFEQIFPGYSVDIINYMSYIHYYVYCICSPYTNGSSSHDGCSHLRSCNWVVAITGWQVYLLLKNIHHKEAHRKSCTSTVHEAYCYELMICLAKNF</sequence>
<reference evidence="1" key="1">
    <citation type="journal article" date="2009" name="Plant Biotechnol. J.">
        <title>Comparative sequence analyses of the major quantitative trait locus phosphorus uptake 1 (Pup1) reveal a complex genetic structure.</title>
        <authorList>
            <person name="Heuer S."/>
            <person name="Lu X."/>
            <person name="Chin J.H."/>
            <person name="Pariasca-Tanaka J."/>
            <person name="Kanamori H."/>
            <person name="Matsumoto T."/>
            <person name="De Leon T."/>
            <person name="Ulat V.J."/>
            <person name="Ismail A.M."/>
            <person name="Yano M."/>
            <person name="Wissuwa M."/>
        </authorList>
    </citation>
    <scope>NUCLEOTIDE SEQUENCE</scope>
</reference>
<accession>C5NNV2</accession>
<protein>
    <submittedName>
        <fullName evidence="1">Uncharacterized protein</fullName>
    </submittedName>
</protein>
<dbReference type="EMBL" id="AB458444">
    <property type="protein sequence ID" value="BAH80041.1"/>
    <property type="molecule type" value="Genomic_DNA"/>
</dbReference>